<proteinExistence type="predicted"/>
<dbReference type="EnsemblPlants" id="EMT33115">
    <property type="protein sequence ID" value="EMT33115"/>
    <property type="gene ID" value="F775_25094"/>
</dbReference>
<dbReference type="ExpressionAtlas" id="M8C6Z4">
    <property type="expression patterns" value="baseline"/>
</dbReference>
<sequence>MSAATAAEVVARRAWGEGSAPVLFLQAVMYGALKVCVCIILAVLVIVVLRLCVAYVIAAVSGSTSGFRKSTFGGIRPELTAHLFRLLRPVVLGFVVDMAFLLLIVIGLLLSFLVFGGSARRTGTHHRSSVEPLNSTKTVSVMKLRREGVRRFLQGATVPVQLMVVGYVCCHFEYPCGHLLPSWSLDSSQGYHALRVQHKGALDMEMEAKTPPSPRLGQAVGIVIFAYSQNDKPYNKKILICYIGQTN</sequence>
<name>M8C6Z4_AEGTA</name>
<reference evidence="1" key="1">
    <citation type="submission" date="2015-06" db="UniProtKB">
        <authorList>
            <consortium name="EnsemblPlants"/>
        </authorList>
    </citation>
    <scope>IDENTIFICATION</scope>
</reference>
<accession>M8C6Z4</accession>
<dbReference type="AlphaFoldDB" id="M8C6Z4"/>
<organism evidence="1">
    <name type="scientific">Aegilops tauschii</name>
    <name type="common">Tausch's goatgrass</name>
    <name type="synonym">Aegilops squarrosa</name>
    <dbReference type="NCBI Taxonomy" id="37682"/>
    <lineage>
        <taxon>Eukaryota</taxon>
        <taxon>Viridiplantae</taxon>
        <taxon>Streptophyta</taxon>
        <taxon>Embryophyta</taxon>
        <taxon>Tracheophyta</taxon>
        <taxon>Spermatophyta</taxon>
        <taxon>Magnoliopsida</taxon>
        <taxon>Liliopsida</taxon>
        <taxon>Poales</taxon>
        <taxon>Poaceae</taxon>
        <taxon>BOP clade</taxon>
        <taxon>Pooideae</taxon>
        <taxon>Triticodae</taxon>
        <taxon>Triticeae</taxon>
        <taxon>Triticinae</taxon>
        <taxon>Aegilops</taxon>
    </lineage>
</organism>
<evidence type="ECO:0000313" key="1">
    <source>
        <dbReference type="EnsemblPlants" id="EMT33115"/>
    </source>
</evidence>
<protein>
    <submittedName>
        <fullName evidence="1">Uncharacterized protein</fullName>
    </submittedName>
</protein>